<keyword evidence="4" id="KW-1185">Reference proteome</keyword>
<dbReference type="InterPro" id="IPR036047">
    <property type="entry name" value="F-box-like_dom_sf"/>
</dbReference>
<dbReference type="SUPFAM" id="SSF52047">
    <property type="entry name" value="RNI-like"/>
    <property type="match status" value="1"/>
</dbReference>
<protein>
    <submittedName>
        <fullName evidence="2">F-box domain, leucine-rich repeat domain superfamily, F-box-like domain superfamily</fullName>
    </submittedName>
    <submittedName>
        <fullName evidence="3">Putative F-box domain, Leucine-rich repeat domain, L domain-like protein</fullName>
    </submittedName>
</protein>
<evidence type="ECO:0000313" key="3">
    <source>
        <dbReference type="EMBL" id="OTG22563.1"/>
    </source>
</evidence>
<dbReference type="InterPro" id="IPR001810">
    <property type="entry name" value="F-box_dom"/>
</dbReference>
<reference evidence="3" key="2">
    <citation type="submission" date="2017-02" db="EMBL/GenBank/DDBJ databases">
        <title>Sunflower complete genome.</title>
        <authorList>
            <person name="Langlade N."/>
            <person name="Munos S."/>
        </authorList>
    </citation>
    <scope>NUCLEOTIDE SEQUENCE [LARGE SCALE GENOMIC DNA]</scope>
    <source>
        <tissue evidence="3">Leaves</tissue>
    </source>
</reference>
<reference evidence="2" key="3">
    <citation type="submission" date="2020-06" db="EMBL/GenBank/DDBJ databases">
        <title>Helianthus annuus Genome sequencing and assembly Release 2.</title>
        <authorList>
            <person name="Gouzy J."/>
            <person name="Langlade N."/>
            <person name="Munos S."/>
        </authorList>
    </citation>
    <scope>NUCLEOTIDE SEQUENCE</scope>
    <source>
        <tissue evidence="2">Leaves</tissue>
    </source>
</reference>
<dbReference type="AlphaFoldDB" id="A0A251UHN6"/>
<organism evidence="3 4">
    <name type="scientific">Helianthus annuus</name>
    <name type="common">Common sunflower</name>
    <dbReference type="NCBI Taxonomy" id="4232"/>
    <lineage>
        <taxon>Eukaryota</taxon>
        <taxon>Viridiplantae</taxon>
        <taxon>Streptophyta</taxon>
        <taxon>Embryophyta</taxon>
        <taxon>Tracheophyta</taxon>
        <taxon>Spermatophyta</taxon>
        <taxon>Magnoliopsida</taxon>
        <taxon>eudicotyledons</taxon>
        <taxon>Gunneridae</taxon>
        <taxon>Pentapetalae</taxon>
        <taxon>asterids</taxon>
        <taxon>campanulids</taxon>
        <taxon>Asterales</taxon>
        <taxon>Asteraceae</taxon>
        <taxon>Asteroideae</taxon>
        <taxon>Heliantheae alliance</taxon>
        <taxon>Heliantheae</taxon>
        <taxon>Helianthus</taxon>
    </lineage>
</organism>
<dbReference type="InParanoid" id="A0A251UHN6"/>
<evidence type="ECO:0000313" key="4">
    <source>
        <dbReference type="Proteomes" id="UP000215914"/>
    </source>
</evidence>
<dbReference type="EMBL" id="CM007895">
    <property type="protein sequence ID" value="OTG22563.1"/>
    <property type="molecule type" value="Genomic_DNA"/>
</dbReference>
<dbReference type="Gene3D" id="3.80.10.10">
    <property type="entry name" value="Ribonuclease Inhibitor"/>
    <property type="match status" value="1"/>
</dbReference>
<accession>A0A251UHN6</accession>
<evidence type="ECO:0000313" key="2">
    <source>
        <dbReference type="EMBL" id="KAF5801663.1"/>
    </source>
</evidence>
<dbReference type="PANTHER" id="PTHR32212">
    <property type="entry name" value="CYCLIN-LIKE F-BOX"/>
    <property type="match status" value="1"/>
</dbReference>
<sequence length="241" mass="27125">MDDRLSGLSDDLLLKILSCVCLKYAVRSSVLSPRWRYLWTSLPTLTLSTLHFKTLHNLSNFVTHLLSRRNNQLPLSSFNLFLRVKHAHHVGQRIINHAFSFNVDHVNINCVYGTSYDDLKPRFASLPGSQTLKRLTLSRPPSRCDEIVLTSAQEFSSLTTLHLRFISFYDGFLSMCPNLKNLTLLGCKVTGPDVSTICHPRLSNLTLEKSIAKSDLIGTRTINVVTPQLKNLTVLGYNGVL</sequence>
<dbReference type="Proteomes" id="UP000215914">
    <property type="component" value="Chromosome 6"/>
</dbReference>
<proteinExistence type="predicted"/>
<evidence type="ECO:0000259" key="1">
    <source>
        <dbReference type="Pfam" id="PF00646"/>
    </source>
</evidence>
<dbReference type="Gramene" id="mRNA:HanXRQr2_Chr06g0250701">
    <property type="protein sequence ID" value="CDS:HanXRQr2_Chr06g0250701.1"/>
    <property type="gene ID" value="HanXRQr2_Chr06g0250701"/>
</dbReference>
<name>A0A251UHN6_HELAN</name>
<dbReference type="Pfam" id="PF00646">
    <property type="entry name" value="F-box"/>
    <property type="match status" value="1"/>
</dbReference>
<dbReference type="EMBL" id="MNCJ02000321">
    <property type="protein sequence ID" value="KAF5801663.1"/>
    <property type="molecule type" value="Genomic_DNA"/>
</dbReference>
<reference evidence="2 4" key="1">
    <citation type="journal article" date="2017" name="Nature">
        <title>The sunflower genome provides insights into oil metabolism, flowering and Asterid evolution.</title>
        <authorList>
            <person name="Badouin H."/>
            <person name="Gouzy J."/>
            <person name="Grassa C.J."/>
            <person name="Murat F."/>
            <person name="Staton S.E."/>
            <person name="Cottret L."/>
            <person name="Lelandais-Briere C."/>
            <person name="Owens G.L."/>
            <person name="Carrere S."/>
            <person name="Mayjonade B."/>
            <person name="Legrand L."/>
            <person name="Gill N."/>
            <person name="Kane N.C."/>
            <person name="Bowers J.E."/>
            <person name="Hubner S."/>
            <person name="Bellec A."/>
            <person name="Berard A."/>
            <person name="Berges H."/>
            <person name="Blanchet N."/>
            <person name="Boniface M.C."/>
            <person name="Brunel D."/>
            <person name="Catrice O."/>
            <person name="Chaidir N."/>
            <person name="Claudel C."/>
            <person name="Donnadieu C."/>
            <person name="Faraut T."/>
            <person name="Fievet G."/>
            <person name="Helmstetter N."/>
            <person name="King M."/>
            <person name="Knapp S.J."/>
            <person name="Lai Z."/>
            <person name="Le Paslier M.C."/>
            <person name="Lippi Y."/>
            <person name="Lorenzon L."/>
            <person name="Mandel J.R."/>
            <person name="Marage G."/>
            <person name="Marchand G."/>
            <person name="Marquand E."/>
            <person name="Bret-Mestries E."/>
            <person name="Morien E."/>
            <person name="Nambeesan S."/>
            <person name="Nguyen T."/>
            <person name="Pegot-Espagnet P."/>
            <person name="Pouilly N."/>
            <person name="Raftis F."/>
            <person name="Sallet E."/>
            <person name="Schiex T."/>
            <person name="Thomas J."/>
            <person name="Vandecasteele C."/>
            <person name="Vares D."/>
            <person name="Vear F."/>
            <person name="Vautrin S."/>
            <person name="Crespi M."/>
            <person name="Mangin B."/>
            <person name="Burke J.M."/>
            <person name="Salse J."/>
            <person name="Munos S."/>
            <person name="Vincourt P."/>
            <person name="Rieseberg L.H."/>
            <person name="Langlade N.B."/>
        </authorList>
    </citation>
    <scope>NUCLEOTIDE SEQUENCE [LARGE SCALE GENOMIC DNA]</scope>
    <source>
        <strain evidence="4">cv. SF193</strain>
        <tissue evidence="2">Leaves</tissue>
    </source>
</reference>
<dbReference type="SUPFAM" id="SSF81383">
    <property type="entry name" value="F-box domain"/>
    <property type="match status" value="1"/>
</dbReference>
<dbReference type="PANTHER" id="PTHR32212:SF260">
    <property type="entry name" value="LEUCINE-RICH REPEAT DOMAIN SUPERFAMILY, F-BOX-LIKE DOMAIN SUPERFAMILY"/>
    <property type="match status" value="1"/>
</dbReference>
<feature type="domain" description="F-box" evidence="1">
    <location>
        <begin position="5"/>
        <end position="43"/>
    </location>
</feature>
<gene>
    <name evidence="3" type="ORF">HannXRQ_Chr06g0172901</name>
    <name evidence="2" type="ORF">HanXRQr2_Chr06g0250701</name>
</gene>
<dbReference type="InterPro" id="IPR032675">
    <property type="entry name" value="LRR_dom_sf"/>
</dbReference>